<evidence type="ECO:0000256" key="1">
    <source>
        <dbReference type="SAM" id="SignalP"/>
    </source>
</evidence>
<dbReference type="EMBL" id="JAMQOL010000073">
    <property type="protein sequence ID" value="MCM4084184.1"/>
    <property type="molecule type" value="Genomic_DNA"/>
</dbReference>
<keyword evidence="3" id="KW-1185">Reference proteome</keyword>
<evidence type="ECO:0000313" key="3">
    <source>
        <dbReference type="Proteomes" id="UP001523216"/>
    </source>
</evidence>
<keyword evidence="1" id="KW-0732">Signal</keyword>
<feature type="chain" id="PRO_5046467165" evidence="1">
    <location>
        <begin position="27"/>
        <end position="297"/>
    </location>
</feature>
<gene>
    <name evidence="2" type="ORF">LXN57_42275</name>
</gene>
<dbReference type="Gene3D" id="2.60.40.10">
    <property type="entry name" value="Immunoglobulins"/>
    <property type="match status" value="2"/>
</dbReference>
<name>A0ABT0YG12_9ACTN</name>
<sequence>MRIRRVAAAAALITSLLAASVAPAFADENADDRGPVVSLLWPLTTVPNVIGKGSQSIAADATDPSGVDRYAWFVDGALRSQEQYLHYDFGAIQRTTTIEVWAWDVAGNHSVTTFPVTVDAQAPKATAFSPAPNTLLRGNLRTATVALKDRSVLHGALLLSGPNTTDTIAPFTGRFPLVTEGRQTLTWYVTDAWGNAGYVTQTVTSDNRTPTLKIASAPANGAKVKDSVVVKASATDRYGIAKVQLLVNGKVVATDSKAAYSFTLSTKKYGKKSFKIQLRAYDKVGNVTTTAARTWHR</sequence>
<comment type="caution">
    <text evidence="2">The sequence shown here is derived from an EMBL/GenBank/DDBJ whole genome shotgun (WGS) entry which is preliminary data.</text>
</comment>
<proteinExistence type="predicted"/>
<dbReference type="Proteomes" id="UP001523216">
    <property type="component" value="Unassembled WGS sequence"/>
</dbReference>
<dbReference type="Pfam" id="PF17957">
    <property type="entry name" value="Big_7"/>
    <property type="match status" value="1"/>
</dbReference>
<dbReference type="InterPro" id="IPR013783">
    <property type="entry name" value="Ig-like_fold"/>
</dbReference>
<dbReference type="RefSeq" id="WP_251803940.1">
    <property type="nucleotide sequence ID" value="NZ_JAMQOL010000073.1"/>
</dbReference>
<feature type="signal peptide" evidence="1">
    <location>
        <begin position="1"/>
        <end position="26"/>
    </location>
</feature>
<reference evidence="2 3" key="1">
    <citation type="submission" date="2022-06" db="EMBL/GenBank/DDBJ databases">
        <title>Actinoplanes abujensis sp. nov., isolated from Nigerian arid soil.</title>
        <authorList>
            <person name="Ding P."/>
        </authorList>
    </citation>
    <scope>NUCLEOTIDE SEQUENCE [LARGE SCALE GENOMIC DNA]</scope>
    <source>
        <strain evidence="3">TRM88002</strain>
    </source>
</reference>
<evidence type="ECO:0000313" key="2">
    <source>
        <dbReference type="EMBL" id="MCM4084184.1"/>
    </source>
</evidence>
<accession>A0ABT0YG12</accession>
<protein>
    <submittedName>
        <fullName evidence="2">Ig-like domain-containing protein</fullName>
    </submittedName>
</protein>
<organism evidence="2 3">
    <name type="scientific">Paractinoplanes hotanensis</name>
    <dbReference type="NCBI Taxonomy" id="2906497"/>
    <lineage>
        <taxon>Bacteria</taxon>
        <taxon>Bacillati</taxon>
        <taxon>Actinomycetota</taxon>
        <taxon>Actinomycetes</taxon>
        <taxon>Micromonosporales</taxon>
        <taxon>Micromonosporaceae</taxon>
        <taxon>Paractinoplanes</taxon>
    </lineage>
</organism>